<name>A0ABY6CKV8_9BACT</name>
<sequence length="175" mass="20251">MKKIALLFAACCLGSLVSYSQVPESWNQINYEDLTPDIMQSLNHEIEKMNLEFILFNFYQHSDENIYPVEFLRKGVDIKALGGLEFLMFEADGTIKERRYKFYSDELLISTPLELIMTMQEKTKNQELNYLTKVELKSGQTSYQAITADSTFVFNDRMEFINATATTTPQSHIID</sequence>
<evidence type="ECO:0000256" key="1">
    <source>
        <dbReference type="SAM" id="SignalP"/>
    </source>
</evidence>
<feature type="chain" id="PRO_5045779357" evidence="1">
    <location>
        <begin position="21"/>
        <end position="175"/>
    </location>
</feature>
<organism evidence="2 3">
    <name type="scientific">Reichenbachiella agarivorans</name>
    <dbReference type="NCBI Taxonomy" id="2979464"/>
    <lineage>
        <taxon>Bacteria</taxon>
        <taxon>Pseudomonadati</taxon>
        <taxon>Bacteroidota</taxon>
        <taxon>Cytophagia</taxon>
        <taxon>Cytophagales</taxon>
        <taxon>Reichenbachiellaceae</taxon>
        <taxon>Reichenbachiella</taxon>
    </lineage>
</organism>
<dbReference type="EMBL" id="CP106679">
    <property type="protein sequence ID" value="UXP31161.1"/>
    <property type="molecule type" value="Genomic_DNA"/>
</dbReference>
<proteinExistence type="predicted"/>
<accession>A0ABY6CKV8</accession>
<gene>
    <name evidence="2" type="ORF">N6H18_12460</name>
</gene>
<reference evidence="2" key="1">
    <citation type="submission" date="2022-09" db="EMBL/GenBank/DDBJ databases">
        <title>Comparative genomics and taxonomic characterization of three novel marine species of genus Reichenbachiella exhibiting antioxidant and polysaccharide degradation activities.</title>
        <authorList>
            <person name="Muhammad N."/>
            <person name="Lee Y.-J."/>
            <person name="Ko J."/>
            <person name="Kim S.-G."/>
        </authorList>
    </citation>
    <scope>NUCLEOTIDE SEQUENCE</scope>
    <source>
        <strain evidence="2">BKB1-1</strain>
    </source>
</reference>
<feature type="signal peptide" evidence="1">
    <location>
        <begin position="1"/>
        <end position="20"/>
    </location>
</feature>
<protein>
    <submittedName>
        <fullName evidence="2">Uncharacterized protein</fullName>
    </submittedName>
</protein>
<evidence type="ECO:0000313" key="3">
    <source>
        <dbReference type="Proteomes" id="UP001065174"/>
    </source>
</evidence>
<dbReference type="Proteomes" id="UP001065174">
    <property type="component" value="Chromosome"/>
</dbReference>
<keyword evidence="1" id="KW-0732">Signal</keyword>
<keyword evidence="3" id="KW-1185">Reference proteome</keyword>
<evidence type="ECO:0000313" key="2">
    <source>
        <dbReference type="EMBL" id="UXP31161.1"/>
    </source>
</evidence>
<dbReference type="RefSeq" id="WP_262308603.1">
    <property type="nucleotide sequence ID" value="NZ_CP106679.1"/>
</dbReference>